<accession>A0A917ESP7</accession>
<dbReference type="EMBL" id="BMEL01000001">
    <property type="protein sequence ID" value="GGF06440.1"/>
    <property type="molecule type" value="Genomic_DNA"/>
</dbReference>
<evidence type="ECO:0008006" key="3">
    <source>
        <dbReference type="Google" id="ProtNLM"/>
    </source>
</evidence>
<reference evidence="1" key="2">
    <citation type="submission" date="2020-09" db="EMBL/GenBank/DDBJ databases">
        <authorList>
            <person name="Sun Q."/>
            <person name="Zhou Y."/>
        </authorList>
    </citation>
    <scope>NUCLEOTIDE SEQUENCE</scope>
    <source>
        <strain evidence="1">CGMCC 1.12153</strain>
    </source>
</reference>
<sequence length="161" mass="18833">MMNWDAFYDSQAQLDAHIVKKQNLEDASVIEDKILALFVEVGELANETRCFKFWSTKPSSDQSVVLEEYVDGLHFILSLGLDLDLRYRSGSLNNTPEKTEAFLDVFTSIERFKHHKDNRSYQRMFESYLILGQSLGMTEKELQQAYEEKNKVNFQRQDQGY</sequence>
<protein>
    <recommendedName>
        <fullName evidence="3">dUTPase</fullName>
    </recommendedName>
</protein>
<dbReference type="SUPFAM" id="SSF101386">
    <property type="entry name" value="all-alpha NTP pyrophosphatases"/>
    <property type="match status" value="1"/>
</dbReference>
<dbReference type="RefSeq" id="WP_308808292.1">
    <property type="nucleotide sequence ID" value="NZ_BMEL01000001.1"/>
</dbReference>
<dbReference type="InterPro" id="IPR014871">
    <property type="entry name" value="dUTPase/dCTP_pyrophosphatase"/>
</dbReference>
<gene>
    <name evidence="1" type="ORF">GCM10010954_01020</name>
</gene>
<dbReference type="Gene3D" id="1.10.4010.10">
    <property type="entry name" value="Type II deoxyuridine triphosphatase"/>
    <property type="match status" value="1"/>
</dbReference>
<organism evidence="1 2">
    <name type="scientific">Halobacillus andaensis</name>
    <dbReference type="NCBI Taxonomy" id="1176239"/>
    <lineage>
        <taxon>Bacteria</taxon>
        <taxon>Bacillati</taxon>
        <taxon>Bacillota</taxon>
        <taxon>Bacilli</taxon>
        <taxon>Bacillales</taxon>
        <taxon>Bacillaceae</taxon>
        <taxon>Halobacillus</taxon>
    </lineage>
</organism>
<dbReference type="InterPro" id="IPR016947">
    <property type="entry name" value="UCP030140"/>
</dbReference>
<dbReference type="CDD" id="cd11527">
    <property type="entry name" value="NTP-PPase_dUTPase"/>
    <property type="match status" value="1"/>
</dbReference>
<dbReference type="PIRSF" id="PIRSF030140">
    <property type="entry name" value="UCP030140"/>
    <property type="match status" value="1"/>
</dbReference>
<comment type="caution">
    <text evidence="1">The sequence shown here is derived from an EMBL/GenBank/DDBJ whole genome shotgun (WGS) entry which is preliminary data.</text>
</comment>
<dbReference type="Proteomes" id="UP000660110">
    <property type="component" value="Unassembled WGS sequence"/>
</dbReference>
<dbReference type="AlphaFoldDB" id="A0A917ESP7"/>
<reference evidence="1" key="1">
    <citation type="journal article" date="2014" name="Int. J. Syst. Evol. Microbiol.">
        <title>Complete genome sequence of Corynebacterium casei LMG S-19264T (=DSM 44701T), isolated from a smear-ripened cheese.</title>
        <authorList>
            <consortium name="US DOE Joint Genome Institute (JGI-PGF)"/>
            <person name="Walter F."/>
            <person name="Albersmeier A."/>
            <person name="Kalinowski J."/>
            <person name="Ruckert C."/>
        </authorList>
    </citation>
    <scope>NUCLEOTIDE SEQUENCE</scope>
    <source>
        <strain evidence="1">CGMCC 1.12153</strain>
    </source>
</reference>
<name>A0A917ESP7_HALAA</name>
<evidence type="ECO:0000313" key="2">
    <source>
        <dbReference type="Proteomes" id="UP000660110"/>
    </source>
</evidence>
<dbReference type="Pfam" id="PF08761">
    <property type="entry name" value="dUTPase_2"/>
    <property type="match status" value="1"/>
</dbReference>
<keyword evidence="2" id="KW-1185">Reference proteome</keyword>
<evidence type="ECO:0000313" key="1">
    <source>
        <dbReference type="EMBL" id="GGF06440.1"/>
    </source>
</evidence>
<proteinExistence type="predicted"/>